<dbReference type="EMBL" id="JAACJM010000185">
    <property type="protein sequence ID" value="KAF5339475.1"/>
    <property type="molecule type" value="Genomic_DNA"/>
</dbReference>
<reference evidence="1 2" key="1">
    <citation type="journal article" date="2020" name="ISME J.">
        <title>Uncovering the hidden diversity of litter-decomposition mechanisms in mushroom-forming fungi.</title>
        <authorList>
            <person name="Floudas D."/>
            <person name="Bentzer J."/>
            <person name="Ahren D."/>
            <person name="Johansson T."/>
            <person name="Persson P."/>
            <person name="Tunlid A."/>
        </authorList>
    </citation>
    <scope>NUCLEOTIDE SEQUENCE [LARGE SCALE GENOMIC DNA]</scope>
    <source>
        <strain evidence="1 2">CBS 291.85</strain>
    </source>
</reference>
<evidence type="ECO:0000313" key="2">
    <source>
        <dbReference type="Proteomes" id="UP000559256"/>
    </source>
</evidence>
<name>A0A8H5FJH0_9AGAR</name>
<keyword evidence="2" id="KW-1185">Reference proteome</keyword>
<sequence>MDPTENTLHKDPRLSKQFSLASPKVGLLAEWYKDQAPDSTKINKLEVRSSSGFTMLTHRFVVLHMCGDSGPTHRVDRQADTRRNDAGGLSQSALLPSRAKMDTMDVLHVNLTADDVEDLEKSTLEIEISFNGRVDLLNVISTCYAISDDVDGGKYDLFEHNCFFFSWTILMVSSRVCLQHQTPEKGALLSHFENKEKKELMDYIVKKGVNAFREMVIQATVIFRKQQQADSPNGATIRKGMTYVARMLWAAPRWFHQVVARIMYGGNLHGGLKKTLNDTVDKRLDRSLAEGVYSRVVGHVDIGEELNRHLWVEGVQDVIRPALENGLIDLLWPAIVAVITEGLGTDTNTIGKEVAEDILNKSRVWHIIGRRATQLLAVQSAATHGGMMGVKKEVELHIEQYQKEAKETAATDSTAALKMLNERMFDLAWGGARSGALESAQETAQATGKVMRFTEEQTKARNEMWNAVWTVWDTCWEEVRPLARKKALVAVDDVVEEGLKAIVRLVIKGLKSGTNQPTLPVRILGRIAAKLPFDFISAKSPKDLTILELQEYMQEMMKRAKLGDIDSLQATMARVWDQSRGFETSGVGEKFKRTK</sequence>
<gene>
    <name evidence="1" type="ORF">D9758_015325</name>
</gene>
<organism evidence="1 2">
    <name type="scientific">Tetrapyrgos nigripes</name>
    <dbReference type="NCBI Taxonomy" id="182062"/>
    <lineage>
        <taxon>Eukaryota</taxon>
        <taxon>Fungi</taxon>
        <taxon>Dikarya</taxon>
        <taxon>Basidiomycota</taxon>
        <taxon>Agaricomycotina</taxon>
        <taxon>Agaricomycetes</taxon>
        <taxon>Agaricomycetidae</taxon>
        <taxon>Agaricales</taxon>
        <taxon>Marasmiineae</taxon>
        <taxon>Marasmiaceae</taxon>
        <taxon>Tetrapyrgos</taxon>
    </lineage>
</organism>
<dbReference type="Proteomes" id="UP000559256">
    <property type="component" value="Unassembled WGS sequence"/>
</dbReference>
<accession>A0A8H5FJH0</accession>
<proteinExistence type="predicted"/>
<comment type="caution">
    <text evidence="1">The sequence shown here is derived from an EMBL/GenBank/DDBJ whole genome shotgun (WGS) entry which is preliminary data.</text>
</comment>
<dbReference type="AlphaFoldDB" id="A0A8H5FJH0"/>
<dbReference type="OrthoDB" id="3269726at2759"/>
<evidence type="ECO:0000313" key="1">
    <source>
        <dbReference type="EMBL" id="KAF5339475.1"/>
    </source>
</evidence>
<protein>
    <submittedName>
        <fullName evidence="1">Uncharacterized protein</fullName>
    </submittedName>
</protein>